<reference evidence="2" key="1">
    <citation type="submission" date="2022-10" db="EMBL/GenBank/DDBJ databases">
        <title>Gaoshiqiia sediminis gen. nov., sp. nov., isolated from coastal sediment.</title>
        <authorList>
            <person name="Yu W.X."/>
            <person name="Mu D.S."/>
            <person name="Du J.Z."/>
            <person name="Liang Y.Q."/>
        </authorList>
    </citation>
    <scope>NUCLEOTIDE SEQUENCE</scope>
    <source>
        <strain evidence="2">A06</strain>
    </source>
</reference>
<feature type="domain" description="Glycosyltransferase 2-like" evidence="1">
    <location>
        <begin position="8"/>
        <end position="52"/>
    </location>
</feature>
<protein>
    <submittedName>
        <fullName evidence="2">Glycosyltransferase</fullName>
        <ecNumber evidence="2">2.4.-.-</ecNumber>
    </submittedName>
</protein>
<dbReference type="EMBL" id="JAPAAF010000049">
    <property type="protein sequence ID" value="MCW0484739.1"/>
    <property type="molecule type" value="Genomic_DNA"/>
</dbReference>
<keyword evidence="3" id="KW-1185">Reference proteome</keyword>
<dbReference type="InterPro" id="IPR001173">
    <property type="entry name" value="Glyco_trans_2-like"/>
</dbReference>
<dbReference type="InterPro" id="IPR029044">
    <property type="entry name" value="Nucleotide-diphossugar_trans"/>
</dbReference>
<accession>A0AA41Y7A7</accession>
<dbReference type="Gene3D" id="3.90.550.10">
    <property type="entry name" value="Spore Coat Polysaccharide Biosynthesis Protein SpsA, Chain A"/>
    <property type="match status" value="1"/>
</dbReference>
<name>A0AA41Y7A7_9BACT</name>
<keyword evidence="2" id="KW-0328">Glycosyltransferase</keyword>
<dbReference type="SUPFAM" id="SSF53448">
    <property type="entry name" value="Nucleotide-diphospho-sugar transferases"/>
    <property type="match status" value="1"/>
</dbReference>
<dbReference type="GO" id="GO:0016757">
    <property type="term" value="F:glycosyltransferase activity"/>
    <property type="evidence" value="ECO:0007669"/>
    <property type="project" value="UniProtKB-KW"/>
</dbReference>
<organism evidence="2 3">
    <name type="scientific">Gaoshiqia sediminis</name>
    <dbReference type="NCBI Taxonomy" id="2986998"/>
    <lineage>
        <taxon>Bacteria</taxon>
        <taxon>Pseudomonadati</taxon>
        <taxon>Bacteroidota</taxon>
        <taxon>Bacteroidia</taxon>
        <taxon>Marinilabiliales</taxon>
        <taxon>Prolixibacteraceae</taxon>
        <taxon>Gaoshiqia</taxon>
    </lineage>
</organism>
<dbReference type="InterPro" id="IPR050834">
    <property type="entry name" value="Glycosyltransf_2"/>
</dbReference>
<dbReference type="AlphaFoldDB" id="A0AA41Y7A7"/>
<dbReference type="PANTHER" id="PTHR43685">
    <property type="entry name" value="GLYCOSYLTRANSFERASE"/>
    <property type="match status" value="1"/>
</dbReference>
<sequence>MSDTVAAIVVTYNRKDLLIVCLEALRNQTRKPDAIYIIDNKSTDGTPELLVEKGYIDQLPDINSTSNQVISHNITWAGNHQIQIRINYIRKFENDGGAGGFYEGMKQAYDTGYDWIWMMDDDGMADQKQLEHLLLSSNTHRIDFANALVVDINETDKLAFGLKNYKYKKEIVEKDVITNEINPFNGTLIRRSVPERIGFIKREMFIWGDENEYFKRANTSKITIATVINSIHYHPPSKSDYGNVFPFTSRYRVLLKPNHFSQYYYRNIGYINWKYSGRKDFWVTAILYCLYFLKLFRIRELVKFVNSYADGKLNQYKS</sequence>
<comment type="caution">
    <text evidence="2">The sequence shown here is derived from an EMBL/GenBank/DDBJ whole genome shotgun (WGS) entry which is preliminary data.</text>
</comment>
<dbReference type="Pfam" id="PF00535">
    <property type="entry name" value="Glycos_transf_2"/>
    <property type="match status" value="2"/>
</dbReference>
<gene>
    <name evidence="2" type="ORF">N2K84_18550</name>
</gene>
<evidence type="ECO:0000259" key="1">
    <source>
        <dbReference type="Pfam" id="PF00535"/>
    </source>
</evidence>
<dbReference type="Proteomes" id="UP001163821">
    <property type="component" value="Unassembled WGS sequence"/>
</dbReference>
<feature type="domain" description="Glycosyltransferase 2-like" evidence="1">
    <location>
        <begin position="84"/>
        <end position="193"/>
    </location>
</feature>
<keyword evidence="2" id="KW-0808">Transferase</keyword>
<dbReference type="EC" id="2.4.-.-" evidence="2"/>
<evidence type="ECO:0000313" key="2">
    <source>
        <dbReference type="EMBL" id="MCW0484739.1"/>
    </source>
</evidence>
<proteinExistence type="predicted"/>
<dbReference type="PANTHER" id="PTHR43685:SF2">
    <property type="entry name" value="GLYCOSYLTRANSFERASE 2-LIKE DOMAIN-CONTAINING PROTEIN"/>
    <property type="match status" value="1"/>
</dbReference>
<evidence type="ECO:0000313" key="3">
    <source>
        <dbReference type="Proteomes" id="UP001163821"/>
    </source>
</evidence>
<dbReference type="RefSeq" id="WP_282593330.1">
    <property type="nucleotide sequence ID" value="NZ_JAPAAF010000049.1"/>
</dbReference>